<keyword evidence="2" id="KW-1185">Reference proteome</keyword>
<name>A0AA39TYU5_ARMTA</name>
<organism evidence="1 2">
    <name type="scientific">Armillaria tabescens</name>
    <name type="common">Ringless honey mushroom</name>
    <name type="synonym">Agaricus tabescens</name>
    <dbReference type="NCBI Taxonomy" id="1929756"/>
    <lineage>
        <taxon>Eukaryota</taxon>
        <taxon>Fungi</taxon>
        <taxon>Dikarya</taxon>
        <taxon>Basidiomycota</taxon>
        <taxon>Agaricomycotina</taxon>
        <taxon>Agaricomycetes</taxon>
        <taxon>Agaricomycetidae</taxon>
        <taxon>Agaricales</taxon>
        <taxon>Marasmiineae</taxon>
        <taxon>Physalacriaceae</taxon>
        <taxon>Desarmillaria</taxon>
    </lineage>
</organism>
<dbReference type="GeneID" id="85349245"/>
<dbReference type="RefSeq" id="XP_060340131.1">
    <property type="nucleotide sequence ID" value="XM_060465697.1"/>
</dbReference>
<evidence type="ECO:0000313" key="2">
    <source>
        <dbReference type="Proteomes" id="UP001175211"/>
    </source>
</evidence>
<dbReference type="AlphaFoldDB" id="A0AA39TYU5"/>
<protein>
    <submittedName>
        <fullName evidence="1">Uncharacterized protein</fullName>
    </submittedName>
</protein>
<accession>A0AA39TYU5</accession>
<evidence type="ECO:0000313" key="1">
    <source>
        <dbReference type="EMBL" id="KAK0470338.1"/>
    </source>
</evidence>
<sequence>MKPKTNYPLHIQVRTGILRLNISVFAVYVRYHASYSFRTFIFCFSVSSSLDHRGPRPMVSITTCVSFSIFLTTTKYR</sequence>
<gene>
    <name evidence="1" type="ORF">EV420DRAFT_107837</name>
</gene>
<dbReference type="Proteomes" id="UP001175211">
    <property type="component" value="Unassembled WGS sequence"/>
</dbReference>
<comment type="caution">
    <text evidence="1">The sequence shown here is derived from an EMBL/GenBank/DDBJ whole genome shotgun (WGS) entry which is preliminary data.</text>
</comment>
<proteinExistence type="predicted"/>
<reference evidence="1" key="1">
    <citation type="submission" date="2023-06" db="EMBL/GenBank/DDBJ databases">
        <authorList>
            <consortium name="Lawrence Berkeley National Laboratory"/>
            <person name="Ahrendt S."/>
            <person name="Sahu N."/>
            <person name="Indic B."/>
            <person name="Wong-Bajracharya J."/>
            <person name="Merenyi Z."/>
            <person name="Ke H.-M."/>
            <person name="Monk M."/>
            <person name="Kocsube S."/>
            <person name="Drula E."/>
            <person name="Lipzen A."/>
            <person name="Balint B."/>
            <person name="Henrissat B."/>
            <person name="Andreopoulos B."/>
            <person name="Martin F.M."/>
            <person name="Harder C.B."/>
            <person name="Rigling D."/>
            <person name="Ford K.L."/>
            <person name="Foster G.D."/>
            <person name="Pangilinan J."/>
            <person name="Papanicolaou A."/>
            <person name="Barry K."/>
            <person name="LaButti K."/>
            <person name="Viragh M."/>
            <person name="Koriabine M."/>
            <person name="Yan M."/>
            <person name="Riley R."/>
            <person name="Champramary S."/>
            <person name="Plett K.L."/>
            <person name="Tsai I.J."/>
            <person name="Slot J."/>
            <person name="Sipos G."/>
            <person name="Plett J."/>
            <person name="Nagy L.G."/>
            <person name="Grigoriev I.V."/>
        </authorList>
    </citation>
    <scope>NUCLEOTIDE SEQUENCE</scope>
    <source>
        <strain evidence="1">CCBAS 213</strain>
    </source>
</reference>
<dbReference type="EMBL" id="JAUEPS010000001">
    <property type="protein sequence ID" value="KAK0470338.1"/>
    <property type="molecule type" value="Genomic_DNA"/>
</dbReference>